<accession>A0ABD1IHL5</accession>
<comment type="caution">
    <text evidence="2">The sequence shown here is derived from an EMBL/GenBank/DDBJ whole genome shotgun (WGS) entry which is preliminary data.</text>
</comment>
<dbReference type="InterPro" id="IPR002553">
    <property type="entry name" value="Clathrin/coatomer_adapt-like_N"/>
</dbReference>
<dbReference type="SUPFAM" id="SSF48371">
    <property type="entry name" value="ARM repeat"/>
    <property type="match status" value="1"/>
</dbReference>
<dbReference type="InterPro" id="IPR017106">
    <property type="entry name" value="Coatomer_gsu"/>
</dbReference>
<dbReference type="InterPro" id="IPR011989">
    <property type="entry name" value="ARM-like"/>
</dbReference>
<name>A0ABD1IHL5_SALDI</name>
<reference evidence="2 3" key="1">
    <citation type="submission" date="2024-06" db="EMBL/GenBank/DDBJ databases">
        <title>A chromosome level genome sequence of Diviner's sage (Salvia divinorum).</title>
        <authorList>
            <person name="Ford S.A."/>
            <person name="Ro D.-K."/>
            <person name="Ness R.W."/>
            <person name="Phillips M.A."/>
        </authorList>
    </citation>
    <scope>NUCLEOTIDE SEQUENCE [LARGE SCALE GENOMIC DNA]</scope>
    <source>
        <strain evidence="2">SAF-2024a</strain>
        <tissue evidence="2">Leaf</tissue>
    </source>
</reference>
<dbReference type="PANTHER" id="PTHR10261">
    <property type="entry name" value="COATOMER SUBUNIT GAMMA"/>
    <property type="match status" value="1"/>
</dbReference>
<dbReference type="InterPro" id="IPR016024">
    <property type="entry name" value="ARM-type_fold"/>
</dbReference>
<dbReference type="PANTHER" id="PTHR10261:SF0">
    <property type="entry name" value="COATOMER SUBUNIT GAMMA-2"/>
    <property type="match status" value="1"/>
</dbReference>
<gene>
    <name evidence="2" type="ORF">AAHA92_03605</name>
</gene>
<dbReference type="AlphaFoldDB" id="A0ABD1IHL5"/>
<feature type="domain" description="Clathrin/coatomer adaptor adaptin-like N-terminal" evidence="1">
    <location>
        <begin position="40"/>
        <end position="329"/>
    </location>
</feature>
<dbReference type="Pfam" id="PF01602">
    <property type="entry name" value="Adaptin_N"/>
    <property type="match status" value="1"/>
</dbReference>
<sequence length="388" mass="44224">MQWPCMKRDNDRSTKKDCSWSVIEKHAVLTEVRGFGDPNFDKTRCLQIIKKLLYLLNQGEIFTKSEAAAILSSAVNLYRFQDVHLRRMFHLIARDLCPIADEVSLVTSSLLNDVNTGNAAYRANAIRLLYHITNDTSLNKVVRFLNEALCDNNPTLQIASLVCVINLVKRDPRMAITLGQVYPESTVFDKGKHVQFHAIYLEFVSMQMGEVRRQKYYYLIWEKLSRLSSWCSSPLGACILICGIRQAARARRIWAGDAIHKYLLSCINGKDKMVAIEGFRSLEGAVGIGSIQLKDDIDVMRRILRSRKPVLRFSAFRALQKVGIVHNVVWTTPKDHTLIGLDVNLRKLYMEEVKHRDNEAEAEQISQVIKSQSFALKEASNSPLKPLE</sequence>
<protein>
    <submittedName>
        <fullName evidence="2">Coatomer subunit gamma-like isoform X1</fullName>
    </submittedName>
</protein>
<keyword evidence="3" id="KW-1185">Reference proteome</keyword>
<dbReference type="Proteomes" id="UP001567538">
    <property type="component" value="Unassembled WGS sequence"/>
</dbReference>
<organism evidence="2 3">
    <name type="scientific">Salvia divinorum</name>
    <name type="common">Maria pastora</name>
    <name type="synonym">Diviner's sage</name>
    <dbReference type="NCBI Taxonomy" id="28513"/>
    <lineage>
        <taxon>Eukaryota</taxon>
        <taxon>Viridiplantae</taxon>
        <taxon>Streptophyta</taxon>
        <taxon>Embryophyta</taxon>
        <taxon>Tracheophyta</taxon>
        <taxon>Spermatophyta</taxon>
        <taxon>Magnoliopsida</taxon>
        <taxon>eudicotyledons</taxon>
        <taxon>Gunneridae</taxon>
        <taxon>Pentapetalae</taxon>
        <taxon>asterids</taxon>
        <taxon>lamiids</taxon>
        <taxon>Lamiales</taxon>
        <taxon>Lamiaceae</taxon>
        <taxon>Nepetoideae</taxon>
        <taxon>Mentheae</taxon>
        <taxon>Salviinae</taxon>
        <taxon>Salvia</taxon>
        <taxon>Salvia subgen. Calosphace</taxon>
    </lineage>
</organism>
<dbReference type="Gene3D" id="1.25.10.10">
    <property type="entry name" value="Leucine-rich Repeat Variant"/>
    <property type="match status" value="1"/>
</dbReference>
<evidence type="ECO:0000313" key="2">
    <source>
        <dbReference type="EMBL" id="KAL1568206.1"/>
    </source>
</evidence>
<dbReference type="EMBL" id="JBEAFC010000002">
    <property type="protein sequence ID" value="KAL1568206.1"/>
    <property type="molecule type" value="Genomic_DNA"/>
</dbReference>
<proteinExistence type="predicted"/>
<evidence type="ECO:0000259" key="1">
    <source>
        <dbReference type="Pfam" id="PF01602"/>
    </source>
</evidence>
<evidence type="ECO:0000313" key="3">
    <source>
        <dbReference type="Proteomes" id="UP001567538"/>
    </source>
</evidence>